<comment type="caution">
    <text evidence="1">The sequence shown here is derived from an EMBL/GenBank/DDBJ whole genome shotgun (WGS) entry which is preliminary data.</text>
</comment>
<gene>
    <name evidence="1" type="ORF">NM688_g1560</name>
</gene>
<proteinExistence type="predicted"/>
<sequence>MKNDIPDPNFDTYFLEGSSPFLAVALIIPTLITYIIEGILKPCIDNARATLSSVKIIYDDLFLPSQPAISVGSGISGSSCSDLITTPSIVRRTPPSEAVYLMDDGHKVKFQWEYLMNLLEVVVVVMFALRLRRCLGTTVIKARDAIINRWKNLVGIANFEVIVQQQRQTIQSLYIHLREAKNHNLLLTQKICDARAKKSLACIAFENQIAQEREENAARLDRTNAVVMSTQQQLIVRDDDYERLQQDYDDAQARNASLHDQYIALQQRLAAQEKIADATIASLSAQLQTELPGGV</sequence>
<organism evidence="1 2">
    <name type="scientific">Phlebia brevispora</name>
    <dbReference type="NCBI Taxonomy" id="194682"/>
    <lineage>
        <taxon>Eukaryota</taxon>
        <taxon>Fungi</taxon>
        <taxon>Dikarya</taxon>
        <taxon>Basidiomycota</taxon>
        <taxon>Agaricomycotina</taxon>
        <taxon>Agaricomycetes</taxon>
        <taxon>Polyporales</taxon>
        <taxon>Meruliaceae</taxon>
        <taxon>Phlebia</taxon>
    </lineage>
</organism>
<keyword evidence="2" id="KW-1185">Reference proteome</keyword>
<dbReference type="Proteomes" id="UP001148662">
    <property type="component" value="Unassembled WGS sequence"/>
</dbReference>
<protein>
    <submittedName>
        <fullName evidence="1">Uncharacterized protein</fullName>
    </submittedName>
</protein>
<name>A0ACC1TBG0_9APHY</name>
<evidence type="ECO:0000313" key="1">
    <source>
        <dbReference type="EMBL" id="KAJ3557277.1"/>
    </source>
</evidence>
<dbReference type="EMBL" id="JANHOG010000172">
    <property type="protein sequence ID" value="KAJ3557277.1"/>
    <property type="molecule type" value="Genomic_DNA"/>
</dbReference>
<reference evidence="1" key="1">
    <citation type="submission" date="2022-07" db="EMBL/GenBank/DDBJ databases">
        <title>Genome Sequence of Phlebia brevispora.</title>
        <authorList>
            <person name="Buettner E."/>
        </authorList>
    </citation>
    <scope>NUCLEOTIDE SEQUENCE</scope>
    <source>
        <strain evidence="1">MPL23</strain>
    </source>
</reference>
<evidence type="ECO:0000313" key="2">
    <source>
        <dbReference type="Proteomes" id="UP001148662"/>
    </source>
</evidence>
<accession>A0ACC1TBG0</accession>